<dbReference type="PANTHER" id="PTHR34598">
    <property type="entry name" value="BLL6449 PROTEIN"/>
    <property type="match status" value="1"/>
</dbReference>
<dbReference type="AlphaFoldDB" id="A0A2V1DUM9"/>
<dbReference type="NCBIfam" id="NF041278">
    <property type="entry name" value="CmcJ_NvfI_EfuI"/>
    <property type="match status" value="1"/>
</dbReference>
<gene>
    <name evidence="3" type="ORF">DM02DRAFT_706601</name>
</gene>
<dbReference type="Proteomes" id="UP000244855">
    <property type="component" value="Unassembled WGS sequence"/>
</dbReference>
<dbReference type="GO" id="GO:0016491">
    <property type="term" value="F:oxidoreductase activity"/>
    <property type="evidence" value="ECO:0007669"/>
    <property type="project" value="UniProtKB-KW"/>
</dbReference>
<comment type="similarity">
    <text evidence="2">Belongs to the asaB hydroxylase/desaturase family.</text>
</comment>
<sequence length="292" mass="33887">MDEMENYSGHDTIADINYLPATGKIIETSAWKKRYLQERDQFTRAMKIRDIRGMGHKFQLDLNGFEFVQIPTKQRSTDDDEVIIKDYYPELENIIRKMTGASTVFAFNHAIRQASDPSEEGKPDNNGRLQQIPASHPHVDYAAIDTDSGIRELIEGTKKEITFPPHISKLYDTCSRFCFLNVWRPLKTIKKDPLAVADATTVPDSDYQVRARKFRSGIKSANYVMSHGNKDEQHRWYYMYEMQPDEIVIFKGYDTKQDFPGWRCPHTAFVLPGTENSPPRESIECRIVCFWE</sequence>
<dbReference type="InterPro" id="IPR044053">
    <property type="entry name" value="AsaB-like"/>
</dbReference>
<keyword evidence="4" id="KW-1185">Reference proteome</keyword>
<evidence type="ECO:0008006" key="5">
    <source>
        <dbReference type="Google" id="ProtNLM"/>
    </source>
</evidence>
<name>A0A2V1DUM9_9PLEO</name>
<dbReference type="PANTHER" id="PTHR34598:SF3">
    <property type="entry name" value="OXIDOREDUCTASE AN1597"/>
    <property type="match status" value="1"/>
</dbReference>
<evidence type="ECO:0000313" key="4">
    <source>
        <dbReference type="Proteomes" id="UP000244855"/>
    </source>
</evidence>
<dbReference type="OrthoDB" id="412788at2759"/>
<accession>A0A2V1DUM9</accession>
<evidence type="ECO:0000313" key="3">
    <source>
        <dbReference type="EMBL" id="PVI00974.1"/>
    </source>
</evidence>
<protein>
    <recommendedName>
        <fullName evidence="5">Methyltransferase</fullName>
    </recommendedName>
</protein>
<evidence type="ECO:0000256" key="2">
    <source>
        <dbReference type="ARBA" id="ARBA00023604"/>
    </source>
</evidence>
<keyword evidence="1" id="KW-0560">Oxidoreductase</keyword>
<evidence type="ECO:0000256" key="1">
    <source>
        <dbReference type="ARBA" id="ARBA00023002"/>
    </source>
</evidence>
<proteinExistence type="inferred from homology"/>
<dbReference type="EMBL" id="KZ805364">
    <property type="protein sequence ID" value="PVI00974.1"/>
    <property type="molecule type" value="Genomic_DNA"/>
</dbReference>
<organism evidence="3 4">
    <name type="scientific">Periconia macrospinosa</name>
    <dbReference type="NCBI Taxonomy" id="97972"/>
    <lineage>
        <taxon>Eukaryota</taxon>
        <taxon>Fungi</taxon>
        <taxon>Dikarya</taxon>
        <taxon>Ascomycota</taxon>
        <taxon>Pezizomycotina</taxon>
        <taxon>Dothideomycetes</taxon>
        <taxon>Pleosporomycetidae</taxon>
        <taxon>Pleosporales</taxon>
        <taxon>Massarineae</taxon>
        <taxon>Periconiaceae</taxon>
        <taxon>Periconia</taxon>
    </lineage>
</organism>
<dbReference type="STRING" id="97972.A0A2V1DUM9"/>
<reference evidence="3 4" key="1">
    <citation type="journal article" date="2018" name="Sci. Rep.">
        <title>Comparative genomics provides insights into the lifestyle and reveals functional heterogeneity of dark septate endophytic fungi.</title>
        <authorList>
            <person name="Knapp D.G."/>
            <person name="Nemeth J.B."/>
            <person name="Barry K."/>
            <person name="Hainaut M."/>
            <person name="Henrissat B."/>
            <person name="Johnson J."/>
            <person name="Kuo A."/>
            <person name="Lim J.H.P."/>
            <person name="Lipzen A."/>
            <person name="Nolan M."/>
            <person name="Ohm R.A."/>
            <person name="Tamas L."/>
            <person name="Grigoriev I.V."/>
            <person name="Spatafora J.W."/>
            <person name="Nagy L.G."/>
            <person name="Kovacs G.M."/>
        </authorList>
    </citation>
    <scope>NUCLEOTIDE SEQUENCE [LARGE SCALE GENOMIC DNA]</scope>
    <source>
        <strain evidence="3 4">DSE2036</strain>
    </source>
</reference>